<evidence type="ECO:0000313" key="4">
    <source>
        <dbReference type="Proteomes" id="UP000520156"/>
    </source>
</evidence>
<dbReference type="InterPro" id="IPR050789">
    <property type="entry name" value="Diverse_Enzym_Activities"/>
</dbReference>
<gene>
    <name evidence="3" type="ORF">H7F49_08645</name>
</gene>
<dbReference type="AlphaFoldDB" id="A0A7X1KC26"/>
<dbReference type="InterPro" id="IPR006311">
    <property type="entry name" value="TAT_signal"/>
</dbReference>
<dbReference type="InterPro" id="IPR012338">
    <property type="entry name" value="Beta-lactam/transpept-like"/>
</dbReference>
<dbReference type="Proteomes" id="UP000520156">
    <property type="component" value="Unassembled WGS sequence"/>
</dbReference>
<dbReference type="Pfam" id="PF00144">
    <property type="entry name" value="Beta-lactamase"/>
    <property type="match status" value="1"/>
</dbReference>
<sequence>MSTPPLPQRLSGPPPGGHPPRRSAVSRRLALGLAVGLAAGLAGALAGCGGGDSGPAPLSEAALAAVVPAPGVPRKDLARAIDGLFDPAAGETRAVVVLSGGRIVAERYGPGFGPETRLIGWSMSKSVTGVLIGLLVSDGRLRLDESVPVPAWQRSGDARGEITLRQLLQMRSGLRHTEGGSPVWRADEVRMLFLDGRDDMAGYAEAQPLEAEPGSRFEYSSATSVILSDLAARALTDSPDPETRRRTVADYLHTRLFEPAGMRSMRAEFDSAGTLIGSSMVFGTARDWGRFGEFLRNGGAVRGAQVLPRGWIEFMTSSSPRNPGYGAQLWLNRPQADGSVVLLPGRAPADAFACVGHLGQYVLVSPRQRLTIVRLGHSDETQRKRVLDSMADITALFPRR</sequence>
<feature type="domain" description="Beta-lactamase-related" evidence="2">
    <location>
        <begin position="94"/>
        <end position="389"/>
    </location>
</feature>
<dbReference type="EMBL" id="JACLAU010000010">
    <property type="protein sequence ID" value="MBC2651770.1"/>
    <property type="molecule type" value="Genomic_DNA"/>
</dbReference>
<evidence type="ECO:0000256" key="1">
    <source>
        <dbReference type="SAM" id="MobiDB-lite"/>
    </source>
</evidence>
<feature type="region of interest" description="Disordered" evidence="1">
    <location>
        <begin position="1"/>
        <end position="24"/>
    </location>
</feature>
<organism evidence="3 4">
    <name type="scientific">Novosphingobium aerophilum</name>
    <dbReference type="NCBI Taxonomy" id="2839843"/>
    <lineage>
        <taxon>Bacteria</taxon>
        <taxon>Pseudomonadati</taxon>
        <taxon>Pseudomonadota</taxon>
        <taxon>Alphaproteobacteria</taxon>
        <taxon>Sphingomonadales</taxon>
        <taxon>Sphingomonadaceae</taxon>
        <taxon>Novosphingobium</taxon>
    </lineage>
</organism>
<keyword evidence="3" id="KW-0378">Hydrolase</keyword>
<dbReference type="GO" id="GO:0016787">
    <property type="term" value="F:hydrolase activity"/>
    <property type="evidence" value="ECO:0007669"/>
    <property type="project" value="UniProtKB-KW"/>
</dbReference>
<proteinExistence type="predicted"/>
<dbReference type="PROSITE" id="PS51318">
    <property type="entry name" value="TAT"/>
    <property type="match status" value="1"/>
</dbReference>
<dbReference type="PANTHER" id="PTHR43283:SF7">
    <property type="entry name" value="BETA-LACTAMASE-RELATED DOMAIN-CONTAINING PROTEIN"/>
    <property type="match status" value="1"/>
</dbReference>
<evidence type="ECO:0000259" key="2">
    <source>
        <dbReference type="Pfam" id="PF00144"/>
    </source>
</evidence>
<dbReference type="PANTHER" id="PTHR43283">
    <property type="entry name" value="BETA-LACTAMASE-RELATED"/>
    <property type="match status" value="1"/>
</dbReference>
<comment type="caution">
    <text evidence="3">The sequence shown here is derived from an EMBL/GenBank/DDBJ whole genome shotgun (WGS) entry which is preliminary data.</text>
</comment>
<dbReference type="Gene3D" id="3.40.710.10">
    <property type="entry name" value="DD-peptidase/beta-lactamase superfamily"/>
    <property type="match status" value="1"/>
</dbReference>
<name>A0A7X1KC26_9SPHN</name>
<reference evidence="3 4" key="1">
    <citation type="submission" date="2020-08" db="EMBL/GenBank/DDBJ databases">
        <title>The genome sequence of Novosphingobium flavum 4Y4.</title>
        <authorList>
            <person name="Liu Y."/>
        </authorList>
    </citation>
    <scope>NUCLEOTIDE SEQUENCE [LARGE SCALE GENOMIC DNA]</scope>
    <source>
        <strain evidence="3 4">4Y4</strain>
    </source>
</reference>
<dbReference type="SUPFAM" id="SSF56601">
    <property type="entry name" value="beta-lactamase/transpeptidase-like"/>
    <property type="match status" value="1"/>
</dbReference>
<dbReference type="InterPro" id="IPR001466">
    <property type="entry name" value="Beta-lactam-related"/>
</dbReference>
<keyword evidence="4" id="KW-1185">Reference proteome</keyword>
<protein>
    <submittedName>
        <fullName evidence="3">Serine hydrolase</fullName>
    </submittedName>
</protein>
<accession>A0A7X1KC26</accession>
<evidence type="ECO:0000313" key="3">
    <source>
        <dbReference type="EMBL" id="MBC2651770.1"/>
    </source>
</evidence>
<feature type="compositionally biased region" description="Pro residues" evidence="1">
    <location>
        <begin position="1"/>
        <end position="18"/>
    </location>
</feature>